<dbReference type="AlphaFoldDB" id="X1ICM2"/>
<proteinExistence type="predicted"/>
<protein>
    <submittedName>
        <fullName evidence="1">Uncharacterized protein</fullName>
    </submittedName>
</protein>
<reference evidence="1" key="1">
    <citation type="journal article" date="2014" name="Front. Microbiol.">
        <title>High frequency of phylogenetically diverse reductive dehalogenase-homologous genes in deep subseafloor sedimentary metagenomes.</title>
        <authorList>
            <person name="Kawai M."/>
            <person name="Futagami T."/>
            <person name="Toyoda A."/>
            <person name="Takaki Y."/>
            <person name="Nishi S."/>
            <person name="Hori S."/>
            <person name="Arai W."/>
            <person name="Tsubouchi T."/>
            <person name="Morono Y."/>
            <person name="Uchiyama I."/>
            <person name="Ito T."/>
            <person name="Fujiyama A."/>
            <person name="Inagaki F."/>
            <person name="Takami H."/>
        </authorList>
    </citation>
    <scope>NUCLEOTIDE SEQUENCE</scope>
    <source>
        <strain evidence="1">Expedition CK06-06</strain>
    </source>
</reference>
<comment type="caution">
    <text evidence="1">The sequence shown here is derived from an EMBL/GenBank/DDBJ whole genome shotgun (WGS) entry which is preliminary data.</text>
</comment>
<evidence type="ECO:0000313" key="1">
    <source>
        <dbReference type="EMBL" id="GAH66980.1"/>
    </source>
</evidence>
<gene>
    <name evidence="1" type="ORF">S03H2_44931</name>
</gene>
<feature type="non-terminal residue" evidence="1">
    <location>
        <position position="55"/>
    </location>
</feature>
<dbReference type="EMBL" id="BARU01028122">
    <property type="protein sequence ID" value="GAH66980.1"/>
    <property type="molecule type" value="Genomic_DNA"/>
</dbReference>
<name>X1ICM2_9ZZZZ</name>
<organism evidence="1">
    <name type="scientific">marine sediment metagenome</name>
    <dbReference type="NCBI Taxonomy" id="412755"/>
    <lineage>
        <taxon>unclassified sequences</taxon>
        <taxon>metagenomes</taxon>
        <taxon>ecological metagenomes</taxon>
    </lineage>
</organism>
<accession>X1ICM2</accession>
<sequence>MCIIISVNNKKGLFREMNFLEFKKKVIGFPVFSTSHLNSLGENRQVLRNQLTKWQ</sequence>